<dbReference type="Gene3D" id="2.40.50.200">
    <property type="entry name" value="Bacterial OB-fold"/>
    <property type="match status" value="1"/>
</dbReference>
<dbReference type="InterPro" id="IPR005220">
    <property type="entry name" value="CarO-like"/>
</dbReference>
<proteinExistence type="predicted"/>
<dbReference type="NCBIfam" id="NF033674">
    <property type="entry name" value="stress_OB_fold"/>
    <property type="match status" value="1"/>
</dbReference>
<organism evidence="3 5">
    <name type="scientific">Eikenella corrodens</name>
    <dbReference type="NCBI Taxonomy" id="539"/>
    <lineage>
        <taxon>Bacteria</taxon>
        <taxon>Pseudomonadati</taxon>
        <taxon>Pseudomonadota</taxon>
        <taxon>Betaproteobacteria</taxon>
        <taxon>Neisseriales</taxon>
        <taxon>Neisseriaceae</taxon>
        <taxon>Eikenella</taxon>
    </lineage>
</organism>
<feature type="signal peptide" evidence="2">
    <location>
        <begin position="1"/>
        <end position="19"/>
    </location>
</feature>
<keyword evidence="1 2" id="KW-0732">Signal</keyword>
<evidence type="ECO:0000256" key="1">
    <source>
        <dbReference type="ARBA" id="ARBA00022729"/>
    </source>
</evidence>
<evidence type="ECO:0000313" key="5">
    <source>
        <dbReference type="Proteomes" id="UP000077589"/>
    </source>
</evidence>
<sequence>MKNALLLTALLAVSATASAGFSENGQAPGYQNSVTRVSALRSVPDDSYVTLEGYIERQVRHEHYIFRDASGRIEVEIDNDVWRGLNVTPRDKVRLEAEIDQDWHGTEVDVKAVTRIQ</sequence>
<dbReference type="EMBL" id="LXSH01000016">
    <property type="protein sequence ID" value="OAM22576.1"/>
    <property type="molecule type" value="Genomic_DNA"/>
</dbReference>
<dbReference type="AlphaFoldDB" id="A0A1A9RAG4"/>
<dbReference type="Pfam" id="PF04076">
    <property type="entry name" value="BOF"/>
    <property type="match status" value="1"/>
</dbReference>
<evidence type="ECO:0000313" key="6">
    <source>
        <dbReference type="Proteomes" id="UP000078103"/>
    </source>
</evidence>
<feature type="chain" id="PRO_5015060598" evidence="2">
    <location>
        <begin position="20"/>
        <end position="117"/>
    </location>
</feature>
<reference evidence="3" key="2">
    <citation type="submission" date="2016-05" db="EMBL/GenBank/DDBJ databases">
        <authorList>
            <person name="Lavstsen T."/>
            <person name="Jespersen J.S."/>
        </authorList>
    </citation>
    <scope>NUCLEOTIDE SEQUENCE</scope>
    <source>
        <strain evidence="3">NML04-0072</strain>
        <strain evidence="4">NML120819</strain>
    </source>
</reference>
<evidence type="ECO:0000313" key="3">
    <source>
        <dbReference type="EMBL" id="OAM14862.1"/>
    </source>
</evidence>
<dbReference type="EMBL" id="LXSG01000049">
    <property type="protein sequence ID" value="OAM14862.1"/>
    <property type="molecule type" value="Genomic_DNA"/>
</dbReference>
<dbReference type="SUPFAM" id="SSF101756">
    <property type="entry name" value="Hypothetical protein YgiW"/>
    <property type="match status" value="1"/>
</dbReference>
<dbReference type="PANTHER" id="PTHR36571">
    <property type="entry name" value="PROTEIN YGIW"/>
    <property type="match status" value="1"/>
</dbReference>
<reference evidence="5 6" key="1">
    <citation type="submission" date="2016-05" db="EMBL/GenBank/DDBJ databases">
        <title>Draft genome of Corynebacterium afermentans subsp. afermentans LCDC 88199T.</title>
        <authorList>
            <person name="Bernier A.-M."/>
            <person name="Bernard K."/>
        </authorList>
    </citation>
    <scope>NUCLEOTIDE SEQUENCE [LARGE SCALE GENOMIC DNA]</scope>
    <source>
        <strain evidence="5">NML04-0072</strain>
        <strain evidence="6">NML120819</strain>
    </source>
</reference>
<dbReference type="STRING" id="539.A7P85_05870"/>
<name>A0A1A9RAG4_EIKCO</name>
<evidence type="ECO:0000313" key="4">
    <source>
        <dbReference type="EMBL" id="OAM22576.1"/>
    </source>
</evidence>
<dbReference type="RefSeq" id="WP_049257674.1">
    <property type="nucleotide sequence ID" value="NZ_CAJPRZ010000002.1"/>
</dbReference>
<evidence type="ECO:0000256" key="2">
    <source>
        <dbReference type="SAM" id="SignalP"/>
    </source>
</evidence>
<comment type="caution">
    <text evidence="3">The sequence shown here is derived from an EMBL/GenBank/DDBJ whole genome shotgun (WGS) entry which is preliminary data.</text>
</comment>
<accession>A0A1A9RAG4</accession>
<dbReference type="Proteomes" id="UP000078103">
    <property type="component" value="Unassembled WGS sequence"/>
</dbReference>
<protein>
    <submittedName>
        <fullName evidence="3">Uncharacterized protein</fullName>
    </submittedName>
</protein>
<gene>
    <name evidence="4" type="ORF">A7P89_05315</name>
    <name evidence="3" type="ORF">A7P90_11780</name>
</gene>
<dbReference type="PANTHER" id="PTHR36571:SF1">
    <property type="entry name" value="PROTEIN YGIW"/>
    <property type="match status" value="1"/>
</dbReference>
<dbReference type="OrthoDB" id="6650354at2"/>
<dbReference type="InterPro" id="IPR036700">
    <property type="entry name" value="BOBF_sf"/>
</dbReference>
<dbReference type="Proteomes" id="UP000077589">
    <property type="component" value="Unassembled WGS sequence"/>
</dbReference>